<protein>
    <recommendedName>
        <fullName evidence="4">Transmembrane protein</fullName>
    </recommendedName>
</protein>
<feature type="transmembrane region" description="Helical" evidence="1">
    <location>
        <begin position="30"/>
        <end position="50"/>
    </location>
</feature>
<evidence type="ECO:0008006" key="4">
    <source>
        <dbReference type="Google" id="ProtNLM"/>
    </source>
</evidence>
<dbReference type="Proteomes" id="UP000696413">
    <property type="component" value="Unassembled WGS sequence"/>
</dbReference>
<reference evidence="2 3" key="1">
    <citation type="submission" date="2021-05" db="EMBL/GenBank/DDBJ databases">
        <title>Draft Genome Sequences of Clinical Respiratory Isolates of Mycobacterium goodii Recovered in Ireland.</title>
        <authorList>
            <person name="Flanagan P.R."/>
            <person name="Mok S."/>
            <person name="Roycroft E."/>
            <person name="Rogers T.R."/>
            <person name="Fitzgibbon M."/>
        </authorList>
    </citation>
    <scope>NUCLEOTIDE SEQUENCE [LARGE SCALE GENOMIC DNA]</scope>
    <source>
        <strain evidence="2 3">14IE55</strain>
    </source>
</reference>
<proteinExistence type="predicted"/>
<keyword evidence="1" id="KW-0812">Transmembrane</keyword>
<gene>
    <name evidence="2" type="ORF">KL859_15030</name>
</gene>
<sequence>MDSLPTLLRNLHDDALIDYRSAATGEVRRGLFLIGVTVPIAAGVSAFVFLRDGLAPTSLFPAAAIFAGALMGTASMLFTRVKDLAAKPRPDVGRDPVYQASVVFRSALYCAEIALFLNAVLVAASIIPKGLVAQVLVAVAVALFVHMGLKVAMLLQGLRAQMFDTAGSRTQHPIAQRTKRAS</sequence>
<feature type="transmembrane region" description="Helical" evidence="1">
    <location>
        <begin position="133"/>
        <end position="155"/>
    </location>
</feature>
<comment type="caution">
    <text evidence="2">The sequence shown here is derived from an EMBL/GenBank/DDBJ whole genome shotgun (WGS) entry which is preliminary data.</text>
</comment>
<dbReference type="EMBL" id="JAHBOM010000010">
    <property type="protein sequence ID" value="MBU8824177.1"/>
    <property type="molecule type" value="Genomic_DNA"/>
</dbReference>
<evidence type="ECO:0000313" key="3">
    <source>
        <dbReference type="Proteomes" id="UP000696413"/>
    </source>
</evidence>
<organism evidence="2 3">
    <name type="scientific">Mycolicibacterium goodii</name>
    <name type="common">Mycobacterium goodii</name>
    <dbReference type="NCBI Taxonomy" id="134601"/>
    <lineage>
        <taxon>Bacteria</taxon>
        <taxon>Bacillati</taxon>
        <taxon>Actinomycetota</taxon>
        <taxon>Actinomycetes</taxon>
        <taxon>Mycobacteriales</taxon>
        <taxon>Mycobacteriaceae</taxon>
        <taxon>Mycolicibacterium</taxon>
    </lineage>
</organism>
<evidence type="ECO:0000256" key="1">
    <source>
        <dbReference type="SAM" id="Phobius"/>
    </source>
</evidence>
<keyword evidence="1" id="KW-0472">Membrane</keyword>
<dbReference type="RefSeq" id="WP_214395022.1">
    <property type="nucleotide sequence ID" value="NZ_JAHBOL010000014.1"/>
</dbReference>
<keyword evidence="1" id="KW-1133">Transmembrane helix</keyword>
<accession>A0ABS6HNA1</accession>
<name>A0ABS6HNA1_MYCGD</name>
<evidence type="ECO:0000313" key="2">
    <source>
        <dbReference type="EMBL" id="MBU8824177.1"/>
    </source>
</evidence>
<feature type="transmembrane region" description="Helical" evidence="1">
    <location>
        <begin position="102"/>
        <end position="127"/>
    </location>
</feature>
<keyword evidence="3" id="KW-1185">Reference proteome</keyword>
<feature type="transmembrane region" description="Helical" evidence="1">
    <location>
        <begin position="62"/>
        <end position="81"/>
    </location>
</feature>